<evidence type="ECO:0000256" key="1">
    <source>
        <dbReference type="ARBA" id="ARBA00004442"/>
    </source>
</evidence>
<evidence type="ECO:0000256" key="3">
    <source>
        <dbReference type="ARBA" id="ARBA00023237"/>
    </source>
</evidence>
<feature type="signal peptide" evidence="4">
    <location>
        <begin position="1"/>
        <end position="20"/>
    </location>
</feature>
<evidence type="ECO:0000259" key="5">
    <source>
        <dbReference type="Pfam" id="PF14905"/>
    </source>
</evidence>
<dbReference type="Pfam" id="PF14905">
    <property type="entry name" value="OMP_b-brl_3"/>
    <property type="match status" value="1"/>
</dbReference>
<evidence type="ECO:0000256" key="4">
    <source>
        <dbReference type="SAM" id="SignalP"/>
    </source>
</evidence>
<proteinExistence type="predicted"/>
<comment type="subcellular location">
    <subcellularLocation>
        <location evidence="1">Cell outer membrane</location>
    </subcellularLocation>
</comment>
<dbReference type="InterPro" id="IPR041700">
    <property type="entry name" value="OMP_b-brl_3"/>
</dbReference>
<sequence>MNNYKSAFFIFLLFCLPIFAQEFKISGKVIHTDQSEVSFANLLLYKIVDTSFVKGSVSDEGGGFFFDNISPATYLIKASYMGNNSDFKRVQLTSDLDIGQIHVDSKAQSLNEVVVVFQKPTLQQKVDRLVFNIENTALSESNLWEVLKSTPSVFIMNNEITVKGEKGVQVLINDKKVNLPPEDILNLLNGTSANGVQSIEVITSPPAKYDAEGGTMINIIMKKNLIAGYNGAVFNRYTQGTFPQHTLGTNHYFKGEKFQTSFNYSYSDKKQLTNYTDITNFMENGAVTDTWISNLEVVDWSKKHNASVFLDYALDDRNTISFSSIATITPDYNSKDYSETVIREPNSPNTTGFFTKNDSEFSTINTAFYLDYDNKLNDKGALLTLNAHFTYYDYDKDQQLETDFYDESGTIVDDNDFSTINRQRTNLYSLQADFSTPLGQKLNFETGIKYALTSSESHISQQGFNRNQPGIDPTEDGNFIYDENIYAAYASMDTKWKNWSFKSGVRAEYTKTKGDFNLNNTKIGNDYLELFPTVYFQFTPGQKHRFGLNFKRSIIRPEYNKINPFQVFQSNNSVIEGNVDLRPSYKNSVILGYTYNKDYTFELFYRYHKNSITIFTFQDNESKLLRFTTDNLDRELAYGLDFIYRKEIVKSWDTYFLSSYFYAADRFNDRDTRSKIDNGMWTLLLQFQNNFTFLEDRSLTANLNFTYVSPIVVGNSKQEEYKEWEVAIKKNIWGKKANVSLTVSDLFNQFKLYNTRNYGDQYNISLYRPDSRTLTLGFRYNFGNMKINSNYKDKDTEERDRL</sequence>
<protein>
    <submittedName>
        <fullName evidence="6">TonB-dependent receptor domain-containing protein</fullName>
    </submittedName>
</protein>
<feature type="chain" id="PRO_5046401537" evidence="4">
    <location>
        <begin position="21"/>
        <end position="802"/>
    </location>
</feature>
<dbReference type="SUPFAM" id="SSF56935">
    <property type="entry name" value="Porins"/>
    <property type="match status" value="1"/>
</dbReference>
<keyword evidence="6" id="KW-0675">Receptor</keyword>
<dbReference type="Pfam" id="PF13715">
    <property type="entry name" value="CarbopepD_reg_2"/>
    <property type="match status" value="1"/>
</dbReference>
<evidence type="ECO:0000313" key="6">
    <source>
        <dbReference type="EMBL" id="MFD2788143.1"/>
    </source>
</evidence>
<keyword evidence="2" id="KW-0472">Membrane</keyword>
<gene>
    <name evidence="6" type="ORF">ACFS1K_00045</name>
</gene>
<dbReference type="RefSeq" id="WP_251807371.1">
    <property type="nucleotide sequence ID" value="NZ_CP166679.1"/>
</dbReference>
<comment type="caution">
    <text evidence="6">The sequence shown here is derived from an EMBL/GenBank/DDBJ whole genome shotgun (WGS) entry which is preliminary data.</text>
</comment>
<evidence type="ECO:0000256" key="2">
    <source>
        <dbReference type="ARBA" id="ARBA00023136"/>
    </source>
</evidence>
<name>A0ABW5V906_9FLAO</name>
<dbReference type="Gene3D" id="2.40.170.20">
    <property type="entry name" value="TonB-dependent receptor, beta-barrel domain"/>
    <property type="match status" value="1"/>
</dbReference>
<dbReference type="InterPro" id="IPR036942">
    <property type="entry name" value="Beta-barrel_TonB_sf"/>
</dbReference>
<keyword evidence="4" id="KW-0732">Signal</keyword>
<dbReference type="SUPFAM" id="SSF49478">
    <property type="entry name" value="Cna protein B-type domain"/>
    <property type="match status" value="1"/>
</dbReference>
<keyword evidence="3" id="KW-0998">Cell outer membrane</keyword>
<dbReference type="EMBL" id="JBHUOK010000001">
    <property type="protein sequence ID" value="MFD2788143.1"/>
    <property type="molecule type" value="Genomic_DNA"/>
</dbReference>
<dbReference type="Proteomes" id="UP001597532">
    <property type="component" value="Unassembled WGS sequence"/>
</dbReference>
<keyword evidence="7" id="KW-1185">Reference proteome</keyword>
<reference evidence="7" key="1">
    <citation type="journal article" date="2019" name="Int. J. Syst. Evol. Microbiol.">
        <title>The Global Catalogue of Microorganisms (GCM) 10K type strain sequencing project: providing services to taxonomists for standard genome sequencing and annotation.</title>
        <authorList>
            <consortium name="The Broad Institute Genomics Platform"/>
            <consortium name="The Broad Institute Genome Sequencing Center for Infectious Disease"/>
            <person name="Wu L."/>
            <person name="Ma J."/>
        </authorList>
    </citation>
    <scope>NUCLEOTIDE SEQUENCE [LARGE SCALE GENOMIC DNA]</scope>
    <source>
        <strain evidence="7">KCTC 52924</strain>
    </source>
</reference>
<accession>A0ABW5V906</accession>
<organism evidence="6 7">
    <name type="scientific">Arenibacter antarcticus</name>
    <dbReference type="NCBI Taxonomy" id="2040469"/>
    <lineage>
        <taxon>Bacteria</taxon>
        <taxon>Pseudomonadati</taxon>
        <taxon>Bacteroidota</taxon>
        <taxon>Flavobacteriia</taxon>
        <taxon>Flavobacteriales</taxon>
        <taxon>Flavobacteriaceae</taxon>
        <taxon>Arenibacter</taxon>
    </lineage>
</organism>
<feature type="domain" description="Outer membrane protein beta-barrel" evidence="5">
    <location>
        <begin position="375"/>
        <end position="780"/>
    </location>
</feature>
<evidence type="ECO:0000313" key="7">
    <source>
        <dbReference type="Proteomes" id="UP001597532"/>
    </source>
</evidence>